<dbReference type="InterPro" id="IPR008502">
    <property type="entry name" value="Prolamin-like"/>
</dbReference>
<accession>A0A2P6S9P1</accession>
<dbReference type="GO" id="GO:0031982">
    <property type="term" value="C:vesicle"/>
    <property type="evidence" value="ECO:0007669"/>
    <property type="project" value="TreeGrafter"/>
</dbReference>
<protein>
    <submittedName>
        <fullName evidence="4">Putative Prolamin-like domain-containing protein</fullName>
    </submittedName>
</protein>
<sequence length="117" mass="12321">MSRVTPAIFSLLLMAIYAATALAEVPTSPSPPPIGILPNPNEVAKCWSSLENIQGCIWEIYTSVFSGNLSGIGSACCKAFIGIEESCWPNMFPSNPFFPPLLGSTCSARKATPPGGN</sequence>
<dbReference type="PANTHER" id="PTHR31181">
    <property type="entry name" value="EGG CELL-SECRETED PROTEIN 1.4"/>
    <property type="match status" value="1"/>
</dbReference>
<dbReference type="GO" id="GO:0009567">
    <property type="term" value="P:double fertilization forming a zygote and endosperm"/>
    <property type="evidence" value="ECO:0007669"/>
    <property type="project" value="TreeGrafter"/>
</dbReference>
<dbReference type="GO" id="GO:2000008">
    <property type="term" value="P:regulation of protein localization to cell surface"/>
    <property type="evidence" value="ECO:0007669"/>
    <property type="project" value="TreeGrafter"/>
</dbReference>
<proteinExistence type="predicted"/>
<evidence type="ECO:0000259" key="3">
    <source>
        <dbReference type="Pfam" id="PF05617"/>
    </source>
</evidence>
<gene>
    <name evidence="4" type="ORF">RchiOBHm_Chr1g0323971</name>
</gene>
<dbReference type="GO" id="GO:0005576">
    <property type="term" value="C:extracellular region"/>
    <property type="evidence" value="ECO:0007669"/>
    <property type="project" value="TreeGrafter"/>
</dbReference>
<dbReference type="GO" id="GO:0080155">
    <property type="term" value="P:regulation of double fertilization forming a zygote and endosperm"/>
    <property type="evidence" value="ECO:0007669"/>
    <property type="project" value="TreeGrafter"/>
</dbReference>
<organism evidence="4 5">
    <name type="scientific">Rosa chinensis</name>
    <name type="common">China rose</name>
    <dbReference type="NCBI Taxonomy" id="74649"/>
    <lineage>
        <taxon>Eukaryota</taxon>
        <taxon>Viridiplantae</taxon>
        <taxon>Streptophyta</taxon>
        <taxon>Embryophyta</taxon>
        <taxon>Tracheophyta</taxon>
        <taxon>Spermatophyta</taxon>
        <taxon>Magnoliopsida</taxon>
        <taxon>eudicotyledons</taxon>
        <taxon>Gunneridae</taxon>
        <taxon>Pentapetalae</taxon>
        <taxon>rosids</taxon>
        <taxon>fabids</taxon>
        <taxon>Rosales</taxon>
        <taxon>Rosaceae</taxon>
        <taxon>Rosoideae</taxon>
        <taxon>Rosoideae incertae sedis</taxon>
        <taxon>Rosa</taxon>
    </lineage>
</organism>
<dbReference type="Pfam" id="PF05617">
    <property type="entry name" value="Prolamin_like"/>
    <property type="match status" value="1"/>
</dbReference>
<evidence type="ECO:0000256" key="1">
    <source>
        <dbReference type="ARBA" id="ARBA00022729"/>
    </source>
</evidence>
<dbReference type="PANTHER" id="PTHR31181:SF67">
    <property type="entry name" value="PROLAMIN-LIKE PROTEIN (DUF1278)"/>
    <property type="match status" value="1"/>
</dbReference>
<dbReference type="EMBL" id="PDCK01000039">
    <property type="protein sequence ID" value="PRQ55382.1"/>
    <property type="molecule type" value="Genomic_DNA"/>
</dbReference>
<evidence type="ECO:0000313" key="5">
    <source>
        <dbReference type="Proteomes" id="UP000238479"/>
    </source>
</evidence>
<evidence type="ECO:0000313" key="4">
    <source>
        <dbReference type="EMBL" id="PRQ55382.1"/>
    </source>
</evidence>
<feature type="chain" id="PRO_5015135629" evidence="2">
    <location>
        <begin position="24"/>
        <end position="117"/>
    </location>
</feature>
<reference evidence="4 5" key="1">
    <citation type="journal article" date="2018" name="Nat. Genet.">
        <title>The Rosa genome provides new insights in the design of modern roses.</title>
        <authorList>
            <person name="Bendahmane M."/>
        </authorList>
    </citation>
    <scope>NUCLEOTIDE SEQUENCE [LARGE SCALE GENOMIC DNA]</scope>
    <source>
        <strain evidence="5">cv. Old Blush</strain>
    </source>
</reference>
<dbReference type="AlphaFoldDB" id="A0A2P6S9P1"/>
<keyword evidence="1 2" id="KW-0732">Signal</keyword>
<name>A0A2P6S9P1_ROSCH</name>
<dbReference type="STRING" id="74649.A0A2P6S9P1"/>
<keyword evidence="5" id="KW-1185">Reference proteome</keyword>
<dbReference type="OMA" id="MECWAAS"/>
<comment type="caution">
    <text evidence="4">The sequence shown here is derived from an EMBL/GenBank/DDBJ whole genome shotgun (WGS) entry which is preliminary data.</text>
</comment>
<evidence type="ECO:0000256" key="2">
    <source>
        <dbReference type="SAM" id="SignalP"/>
    </source>
</evidence>
<feature type="signal peptide" evidence="2">
    <location>
        <begin position="1"/>
        <end position="23"/>
    </location>
</feature>
<dbReference type="Gramene" id="PRQ55382">
    <property type="protein sequence ID" value="PRQ55382"/>
    <property type="gene ID" value="RchiOBHm_Chr1g0323971"/>
</dbReference>
<dbReference type="Proteomes" id="UP000238479">
    <property type="component" value="Chromosome 1"/>
</dbReference>
<feature type="domain" description="Prolamin-like" evidence="3">
    <location>
        <begin position="45"/>
        <end position="106"/>
    </location>
</feature>